<dbReference type="SUPFAM" id="SSF161098">
    <property type="entry name" value="MetI-like"/>
    <property type="match status" value="1"/>
</dbReference>
<feature type="domain" description="ABC transmembrane type-1" evidence="9">
    <location>
        <begin position="25"/>
        <end position="213"/>
    </location>
</feature>
<dbReference type="InterPro" id="IPR000515">
    <property type="entry name" value="MetI-like"/>
</dbReference>
<dbReference type="InterPro" id="IPR010065">
    <property type="entry name" value="AA_ABC_transptr_permease_3TM"/>
</dbReference>
<dbReference type="InterPro" id="IPR043429">
    <property type="entry name" value="ArtM/GltK/GlnP/TcyL/YhdX-like"/>
</dbReference>
<dbReference type="PANTHER" id="PTHR30614">
    <property type="entry name" value="MEMBRANE COMPONENT OF AMINO ACID ABC TRANSPORTER"/>
    <property type="match status" value="1"/>
</dbReference>
<evidence type="ECO:0000256" key="5">
    <source>
        <dbReference type="ARBA" id="ARBA00022970"/>
    </source>
</evidence>
<evidence type="ECO:0000256" key="8">
    <source>
        <dbReference type="SAM" id="Phobius"/>
    </source>
</evidence>
<comment type="subcellular location">
    <subcellularLocation>
        <location evidence="1">Cell membrane</location>
        <topology evidence="1">Multi-pass membrane protein</topology>
    </subcellularLocation>
</comment>
<evidence type="ECO:0000259" key="9">
    <source>
        <dbReference type="PROSITE" id="PS50928"/>
    </source>
</evidence>
<dbReference type="PROSITE" id="PS50928">
    <property type="entry name" value="ABC_TM1"/>
    <property type="match status" value="1"/>
</dbReference>
<dbReference type="AlphaFoldDB" id="A0A3B0U223"/>
<proteinExistence type="predicted"/>
<feature type="transmembrane region" description="Helical" evidence="8">
    <location>
        <begin position="63"/>
        <end position="87"/>
    </location>
</feature>
<dbReference type="InterPro" id="IPR035906">
    <property type="entry name" value="MetI-like_sf"/>
</dbReference>
<keyword evidence="2" id="KW-0813">Transport</keyword>
<dbReference type="CDD" id="cd06261">
    <property type="entry name" value="TM_PBP2"/>
    <property type="match status" value="1"/>
</dbReference>
<dbReference type="GO" id="GO:0043190">
    <property type="term" value="C:ATP-binding cassette (ABC) transporter complex"/>
    <property type="evidence" value="ECO:0007669"/>
    <property type="project" value="InterPro"/>
</dbReference>
<evidence type="ECO:0000256" key="2">
    <source>
        <dbReference type="ARBA" id="ARBA00022448"/>
    </source>
</evidence>
<organism evidence="10">
    <name type="scientific">hydrothermal vent metagenome</name>
    <dbReference type="NCBI Taxonomy" id="652676"/>
    <lineage>
        <taxon>unclassified sequences</taxon>
        <taxon>metagenomes</taxon>
        <taxon>ecological metagenomes</taxon>
    </lineage>
</organism>
<dbReference type="EMBL" id="UOEQ01000441">
    <property type="protein sequence ID" value="VAW23030.1"/>
    <property type="molecule type" value="Genomic_DNA"/>
</dbReference>
<gene>
    <name evidence="10" type="ORF">MNBD_ALPHA11-1147</name>
</gene>
<dbReference type="NCBIfam" id="TIGR01726">
    <property type="entry name" value="HEQRo_perm_3TM"/>
    <property type="match status" value="1"/>
</dbReference>
<keyword evidence="3" id="KW-1003">Cell membrane</keyword>
<reference evidence="10" key="1">
    <citation type="submission" date="2018-06" db="EMBL/GenBank/DDBJ databases">
        <authorList>
            <person name="Zhirakovskaya E."/>
        </authorList>
    </citation>
    <scope>NUCLEOTIDE SEQUENCE</scope>
</reference>
<feature type="transmembrane region" description="Helical" evidence="8">
    <location>
        <begin position="99"/>
        <end position="120"/>
    </location>
</feature>
<evidence type="ECO:0000256" key="6">
    <source>
        <dbReference type="ARBA" id="ARBA00022989"/>
    </source>
</evidence>
<evidence type="ECO:0000256" key="4">
    <source>
        <dbReference type="ARBA" id="ARBA00022692"/>
    </source>
</evidence>
<dbReference type="GO" id="GO:0015184">
    <property type="term" value="F:L-cystine transmembrane transporter activity"/>
    <property type="evidence" value="ECO:0007669"/>
    <property type="project" value="TreeGrafter"/>
</dbReference>
<evidence type="ECO:0000256" key="3">
    <source>
        <dbReference type="ARBA" id="ARBA00022475"/>
    </source>
</evidence>
<protein>
    <submittedName>
        <fullName evidence="10">ABC transporter, permease protein (Cluster 3, basic aa/glutamine/opines)</fullName>
    </submittedName>
</protein>
<keyword evidence="7 8" id="KW-0472">Membrane</keyword>
<keyword evidence="4 8" id="KW-0812">Transmembrane</keyword>
<name>A0A3B0U223_9ZZZZ</name>
<evidence type="ECO:0000313" key="10">
    <source>
        <dbReference type="EMBL" id="VAW23030.1"/>
    </source>
</evidence>
<evidence type="ECO:0000256" key="1">
    <source>
        <dbReference type="ARBA" id="ARBA00004651"/>
    </source>
</evidence>
<feature type="transmembrane region" description="Helical" evidence="8">
    <location>
        <begin position="192"/>
        <end position="209"/>
    </location>
</feature>
<keyword evidence="5" id="KW-0029">Amino-acid transport</keyword>
<dbReference type="Gene3D" id="1.10.3720.10">
    <property type="entry name" value="MetI-like"/>
    <property type="match status" value="1"/>
</dbReference>
<evidence type="ECO:0000256" key="7">
    <source>
        <dbReference type="ARBA" id="ARBA00023136"/>
    </source>
</evidence>
<accession>A0A3B0U223</accession>
<feature type="transmembrane region" description="Helical" evidence="8">
    <location>
        <begin position="141"/>
        <end position="163"/>
    </location>
</feature>
<keyword evidence="6 8" id="KW-1133">Transmembrane helix</keyword>
<dbReference type="PANTHER" id="PTHR30614:SF0">
    <property type="entry name" value="L-CYSTINE TRANSPORT SYSTEM PERMEASE PROTEIN TCYL"/>
    <property type="match status" value="1"/>
</dbReference>
<dbReference type="Pfam" id="PF00528">
    <property type="entry name" value="BPD_transp_1"/>
    <property type="match status" value="1"/>
</dbReference>
<feature type="transmembrane region" description="Helical" evidence="8">
    <location>
        <begin position="29"/>
        <end position="51"/>
    </location>
</feature>
<sequence length="222" mass="24479">MEQSTAVVFFTGFQLRDIWYLAEAAGRTLLISIISITVGSLLGCVFGWMLYSSKWLGAITLGLVLDAFRSVPLIIQLILFFNFFPIIGVPLDPFTAGTFVLTIYTAALVANVVRGGIEAVGIPMRRSSRSLGMSYWQDMRYVVWPIGLRAVFPAWVGVALGVMKDSSLVSVLGYVELLRASQILITRTQEPFIVLAVAGAFYFALSYPLSKFSARLEGKWQS</sequence>